<proteinExistence type="predicted"/>
<evidence type="ECO:0000313" key="1">
    <source>
        <dbReference type="EMBL" id="RLE49870.1"/>
    </source>
</evidence>
<gene>
    <name evidence="1" type="ORF">DRJ33_07860</name>
</gene>
<organism evidence="1 2">
    <name type="scientific">Thermoproteota archaeon</name>
    <dbReference type="NCBI Taxonomy" id="2056631"/>
    <lineage>
        <taxon>Archaea</taxon>
        <taxon>Thermoproteota</taxon>
    </lineage>
</organism>
<sequence length="59" mass="6825">MVIAPFDEKLRRQALKKGNSVCCLKLFNKLFQFKRFISKASLKLLPRGLRIALLDVKGY</sequence>
<name>A0A497ET16_9CREN</name>
<evidence type="ECO:0000313" key="2">
    <source>
        <dbReference type="Proteomes" id="UP000272051"/>
    </source>
</evidence>
<reference evidence="1 2" key="1">
    <citation type="submission" date="2018-06" db="EMBL/GenBank/DDBJ databases">
        <title>Extensive metabolic versatility and redundancy in microbially diverse, dynamic hydrothermal sediments.</title>
        <authorList>
            <person name="Dombrowski N."/>
            <person name="Teske A."/>
            <person name="Baker B.J."/>
        </authorList>
    </citation>
    <scope>NUCLEOTIDE SEQUENCE [LARGE SCALE GENOMIC DNA]</scope>
    <source>
        <strain evidence="1">B34_G17</strain>
    </source>
</reference>
<protein>
    <submittedName>
        <fullName evidence="1">Uncharacterized protein</fullName>
    </submittedName>
</protein>
<comment type="caution">
    <text evidence="1">The sequence shown here is derived from an EMBL/GenBank/DDBJ whole genome shotgun (WGS) entry which is preliminary data.</text>
</comment>
<dbReference type="EMBL" id="QMQX01000191">
    <property type="protein sequence ID" value="RLE49870.1"/>
    <property type="molecule type" value="Genomic_DNA"/>
</dbReference>
<dbReference type="Proteomes" id="UP000272051">
    <property type="component" value="Unassembled WGS sequence"/>
</dbReference>
<accession>A0A497ET16</accession>
<dbReference type="AlphaFoldDB" id="A0A497ET16"/>